<keyword evidence="2" id="KW-1185">Reference proteome</keyword>
<dbReference type="Proteomes" id="UP000694044">
    <property type="component" value="Unassembled WGS sequence"/>
</dbReference>
<comment type="caution">
    <text evidence="1">The sequence shown here is derived from an EMBL/GenBank/DDBJ whole genome shotgun (WGS) entry which is preliminary data.</text>
</comment>
<sequence>MFWTAKNPAAGRFFKSSFAIDAVVDHSAANRTNRSVGSNVSTLLKANHEQFLSDDDKVQVKTREPEATVLDLPSSLTAICHSSALDGELRRDAAQTAHATLNSI</sequence>
<name>A0A8T1VNA1_9STRA</name>
<organism evidence="1 2">
    <name type="scientific">Phytophthora pseudosyringae</name>
    <dbReference type="NCBI Taxonomy" id="221518"/>
    <lineage>
        <taxon>Eukaryota</taxon>
        <taxon>Sar</taxon>
        <taxon>Stramenopiles</taxon>
        <taxon>Oomycota</taxon>
        <taxon>Peronosporomycetes</taxon>
        <taxon>Peronosporales</taxon>
        <taxon>Peronosporaceae</taxon>
        <taxon>Phytophthora</taxon>
    </lineage>
</organism>
<reference evidence="1" key="1">
    <citation type="submission" date="2021-02" db="EMBL/GenBank/DDBJ databases">
        <authorList>
            <person name="Palmer J.M."/>
        </authorList>
    </citation>
    <scope>NUCLEOTIDE SEQUENCE</scope>
    <source>
        <strain evidence="1">SCRP734</strain>
    </source>
</reference>
<gene>
    <name evidence="1" type="ORF">PHYPSEUDO_005797</name>
</gene>
<dbReference type="EMBL" id="JAGDFM010000237">
    <property type="protein sequence ID" value="KAG7381639.1"/>
    <property type="molecule type" value="Genomic_DNA"/>
</dbReference>
<protein>
    <submittedName>
        <fullName evidence="1">Uncharacterized protein</fullName>
    </submittedName>
</protein>
<evidence type="ECO:0000313" key="2">
    <source>
        <dbReference type="Proteomes" id="UP000694044"/>
    </source>
</evidence>
<evidence type="ECO:0000313" key="1">
    <source>
        <dbReference type="EMBL" id="KAG7381639.1"/>
    </source>
</evidence>
<dbReference type="AlphaFoldDB" id="A0A8T1VNA1"/>
<accession>A0A8T1VNA1</accession>
<proteinExistence type="predicted"/>